<protein>
    <submittedName>
        <fullName evidence="1">Uncharacterized protein</fullName>
    </submittedName>
</protein>
<dbReference type="EnsemblMetazoa" id="AAEL024666-RA">
    <property type="protein sequence ID" value="AAEL024666-PA"/>
    <property type="gene ID" value="AAEL024666"/>
</dbReference>
<evidence type="ECO:0000313" key="2">
    <source>
        <dbReference type="Proteomes" id="UP000008820"/>
    </source>
</evidence>
<dbReference type="OrthoDB" id="7103806at2759"/>
<reference evidence="1 2" key="1">
    <citation type="submission" date="2017-06" db="EMBL/GenBank/DDBJ databases">
        <title>Aedes aegypti genome working group (AGWG) sequencing and assembly.</title>
        <authorList>
            <consortium name="Aedes aegypti Genome Working Group (AGWG)"/>
            <person name="Matthews B.J."/>
        </authorList>
    </citation>
    <scope>NUCLEOTIDE SEQUENCE [LARGE SCALE GENOMIC DNA]</scope>
    <source>
        <strain evidence="1 2">LVP_AGWG</strain>
    </source>
</reference>
<dbReference type="PANTHER" id="PTHR46575:SF1">
    <property type="entry name" value="AMYLOID PROTEIN-BINDING PROTEIN 2"/>
    <property type="match status" value="1"/>
</dbReference>
<name>A0A6I8U2T7_AEDAE</name>
<dbReference type="GO" id="GO:0031462">
    <property type="term" value="C:Cul2-RING ubiquitin ligase complex"/>
    <property type="evidence" value="ECO:0007669"/>
    <property type="project" value="TreeGrafter"/>
</dbReference>
<dbReference type="GO" id="GO:0043161">
    <property type="term" value="P:proteasome-mediated ubiquitin-dependent protein catabolic process"/>
    <property type="evidence" value="ECO:0007669"/>
    <property type="project" value="TreeGrafter"/>
</dbReference>
<evidence type="ECO:0000313" key="1">
    <source>
        <dbReference type="EnsemblMetazoa" id="AAEL024666-PA"/>
    </source>
</evidence>
<gene>
    <name evidence="1" type="primary">110678150</name>
</gene>
<dbReference type="InterPro" id="IPR011990">
    <property type="entry name" value="TPR-like_helical_dom_sf"/>
</dbReference>
<dbReference type="SUPFAM" id="SSF48452">
    <property type="entry name" value="TPR-like"/>
    <property type="match status" value="1"/>
</dbReference>
<dbReference type="InterPro" id="IPR042476">
    <property type="entry name" value="APPBP2"/>
</dbReference>
<reference evidence="1" key="2">
    <citation type="submission" date="2020-05" db="UniProtKB">
        <authorList>
            <consortium name="EnsemblMetazoa"/>
        </authorList>
    </citation>
    <scope>IDENTIFICATION</scope>
    <source>
        <strain evidence="1">LVP_AGWG</strain>
    </source>
</reference>
<keyword evidence="2" id="KW-1185">Reference proteome</keyword>
<dbReference type="Gene3D" id="1.25.40.10">
    <property type="entry name" value="Tetratricopeptide repeat domain"/>
    <property type="match status" value="1"/>
</dbReference>
<organism evidence="1 2">
    <name type="scientific">Aedes aegypti</name>
    <name type="common">Yellowfever mosquito</name>
    <name type="synonym">Culex aegypti</name>
    <dbReference type="NCBI Taxonomy" id="7159"/>
    <lineage>
        <taxon>Eukaryota</taxon>
        <taxon>Metazoa</taxon>
        <taxon>Ecdysozoa</taxon>
        <taxon>Arthropoda</taxon>
        <taxon>Hexapoda</taxon>
        <taxon>Insecta</taxon>
        <taxon>Pterygota</taxon>
        <taxon>Neoptera</taxon>
        <taxon>Endopterygota</taxon>
        <taxon>Diptera</taxon>
        <taxon>Nematocera</taxon>
        <taxon>Culicoidea</taxon>
        <taxon>Culicidae</taxon>
        <taxon>Culicinae</taxon>
        <taxon>Aedini</taxon>
        <taxon>Aedes</taxon>
        <taxon>Stegomyia</taxon>
    </lineage>
</organism>
<dbReference type="InParanoid" id="A0A6I8U2T7"/>
<dbReference type="GO" id="GO:0006886">
    <property type="term" value="P:intracellular protein transport"/>
    <property type="evidence" value="ECO:0007669"/>
    <property type="project" value="InterPro"/>
</dbReference>
<dbReference type="Proteomes" id="UP000008820">
    <property type="component" value="Chromosome 3"/>
</dbReference>
<accession>A0A6I8U2T7</accession>
<dbReference type="GO" id="GO:1990756">
    <property type="term" value="F:ubiquitin-like ligase-substrate adaptor activity"/>
    <property type="evidence" value="ECO:0007669"/>
    <property type="project" value="TreeGrafter"/>
</dbReference>
<proteinExistence type="predicted"/>
<sequence>MLPDIFNVINKARYSGIIAGPKTASSLYQLSVKVFVKELNRKGKLEMRIPELYHLPAVALISVLGEMSCYTSLRKILHRELSDPVLFMRMFTDYKADRLALENCLRKASLIGKPVLPDLAKNWCKSMIENQVLENSSQVFDKIMESFKLGNYLHEAGWSLQSAEVLGVASRMISQLKESEHRVALEVTCVQKILRAEGSALLREKADKTSNILLTMAKGITDSEIQLQVYLEMANHNFKAKRVDESHRWTKKAMELMTESTPIEFVIEILQLEALYLFVSEQYEAGSFIINQAIHRARTTYGHLHRRYADTLYTCGVCLLKTNAISAAIPILLELLVIITKLYGNYTPHVSMIQSYLAYGFYRRSQTTGRFDMAYEHIQNAITLAKQIMPERQKVIDHFINIRAMIMKGRDNVLAAVEENRAARIGDCEMFTVDEIKQRCLELHGD</sequence>
<dbReference type="AlphaFoldDB" id="A0A6I8U2T7"/>
<dbReference type="PANTHER" id="PTHR46575">
    <property type="entry name" value="AMYLOID PROTEIN-BINDING PROTEIN 2"/>
    <property type="match status" value="1"/>
</dbReference>